<dbReference type="EMBL" id="VSRR010007148">
    <property type="protein sequence ID" value="MPC46314.1"/>
    <property type="molecule type" value="Genomic_DNA"/>
</dbReference>
<dbReference type="Proteomes" id="UP000324222">
    <property type="component" value="Unassembled WGS sequence"/>
</dbReference>
<dbReference type="AlphaFoldDB" id="A0A5B7FPL7"/>
<sequence length="96" mass="10839">MQVRCQTSVPREVVRAWGGVGASGAHLARRWKASCDHRCFRFTRLQPRVGPSARDAVSREPASGFICVLPTSKEPHLLPPTHLFFLRVSLSCVWRR</sequence>
<protein>
    <submittedName>
        <fullName evidence="1">Uncharacterized protein</fullName>
    </submittedName>
</protein>
<evidence type="ECO:0000313" key="1">
    <source>
        <dbReference type="EMBL" id="MPC46314.1"/>
    </source>
</evidence>
<evidence type="ECO:0000313" key="2">
    <source>
        <dbReference type="Proteomes" id="UP000324222"/>
    </source>
</evidence>
<keyword evidence="2" id="KW-1185">Reference proteome</keyword>
<organism evidence="1 2">
    <name type="scientific">Portunus trituberculatus</name>
    <name type="common">Swimming crab</name>
    <name type="synonym">Neptunus trituberculatus</name>
    <dbReference type="NCBI Taxonomy" id="210409"/>
    <lineage>
        <taxon>Eukaryota</taxon>
        <taxon>Metazoa</taxon>
        <taxon>Ecdysozoa</taxon>
        <taxon>Arthropoda</taxon>
        <taxon>Crustacea</taxon>
        <taxon>Multicrustacea</taxon>
        <taxon>Malacostraca</taxon>
        <taxon>Eumalacostraca</taxon>
        <taxon>Eucarida</taxon>
        <taxon>Decapoda</taxon>
        <taxon>Pleocyemata</taxon>
        <taxon>Brachyura</taxon>
        <taxon>Eubrachyura</taxon>
        <taxon>Portunoidea</taxon>
        <taxon>Portunidae</taxon>
        <taxon>Portuninae</taxon>
        <taxon>Portunus</taxon>
    </lineage>
</organism>
<gene>
    <name evidence="1" type="ORF">E2C01_040031</name>
</gene>
<proteinExistence type="predicted"/>
<name>A0A5B7FPL7_PORTR</name>
<reference evidence="1 2" key="1">
    <citation type="submission" date="2019-05" db="EMBL/GenBank/DDBJ databases">
        <title>Another draft genome of Portunus trituberculatus and its Hox gene families provides insights of decapod evolution.</title>
        <authorList>
            <person name="Jeong J.-H."/>
            <person name="Song I."/>
            <person name="Kim S."/>
            <person name="Choi T."/>
            <person name="Kim D."/>
            <person name="Ryu S."/>
            <person name="Kim W."/>
        </authorList>
    </citation>
    <scope>NUCLEOTIDE SEQUENCE [LARGE SCALE GENOMIC DNA]</scope>
    <source>
        <tissue evidence="1">Muscle</tissue>
    </source>
</reference>
<comment type="caution">
    <text evidence="1">The sequence shown here is derived from an EMBL/GenBank/DDBJ whole genome shotgun (WGS) entry which is preliminary data.</text>
</comment>
<accession>A0A5B7FPL7</accession>